<dbReference type="Proteomes" id="UP000095286">
    <property type="component" value="Unplaced"/>
</dbReference>
<evidence type="ECO:0000313" key="2">
    <source>
        <dbReference type="WBParaSite" id="RSKR_0001012200.1"/>
    </source>
</evidence>
<reference evidence="2" key="1">
    <citation type="submission" date="2016-11" db="UniProtKB">
        <authorList>
            <consortium name="WormBaseParasite"/>
        </authorList>
    </citation>
    <scope>IDENTIFICATION</scope>
    <source>
        <strain evidence="2">KR3021</strain>
    </source>
</reference>
<dbReference type="WBParaSite" id="RSKR_0001012200.1">
    <property type="protein sequence ID" value="RSKR_0001012200.1"/>
    <property type="gene ID" value="RSKR_0001012200"/>
</dbReference>
<proteinExistence type="predicted"/>
<sequence>MDASRFRNISERKVTKLSWKGRVYNFLERPKGYGDVLIVTWPGRVVASCFAIFAISFFALPAGILGSGFALEVQQKQRKKHFSRKMAPAATLIQTCWRCYAADKSNRYSATWAIYVKPQQKKDDDDLGKNNGGNTDNKVTNRKQNKFFKKAGSNFNVFQKYQSSTATASDEADKKKDIKKKASLIDSKSEEQENEMEESLLALPLSFAHVNELTEVHKNVIRAIRKIKYFVARRGFQQIKKPYDIRDIIEQYSQGHINMMARIKELQRRLDQTLGKTGHQLNNGKRIQSTTIGSRITRLNSLDHKLDNCQHIMQSVCRMLQQDRLPPRHSLPTYGLSGPPLLIHDSTNYQDPESMHQSMSSLAPSMAESVSISIANSPKSSMGGESNTYKLTEFPSSEGECSNSSRCRVNSE</sequence>
<protein>
    <submittedName>
        <fullName evidence="2">KCNQ_channel domain-containing protein</fullName>
    </submittedName>
</protein>
<accession>A0AC35UEH9</accession>
<name>A0AC35UEH9_9BILA</name>
<evidence type="ECO:0000313" key="1">
    <source>
        <dbReference type="Proteomes" id="UP000095286"/>
    </source>
</evidence>
<organism evidence="1 2">
    <name type="scientific">Rhabditophanes sp. KR3021</name>
    <dbReference type="NCBI Taxonomy" id="114890"/>
    <lineage>
        <taxon>Eukaryota</taxon>
        <taxon>Metazoa</taxon>
        <taxon>Ecdysozoa</taxon>
        <taxon>Nematoda</taxon>
        <taxon>Chromadorea</taxon>
        <taxon>Rhabditida</taxon>
        <taxon>Tylenchina</taxon>
        <taxon>Panagrolaimomorpha</taxon>
        <taxon>Strongyloidoidea</taxon>
        <taxon>Alloionematidae</taxon>
        <taxon>Rhabditophanes</taxon>
    </lineage>
</organism>